<feature type="transmembrane region" description="Helical" evidence="6">
    <location>
        <begin position="167"/>
        <end position="186"/>
    </location>
</feature>
<keyword evidence="3 6" id="KW-1133">Transmembrane helix</keyword>
<feature type="transmembrane region" description="Helical" evidence="6">
    <location>
        <begin position="134"/>
        <end position="155"/>
    </location>
</feature>
<dbReference type="RefSeq" id="XP_016258952.1">
    <property type="nucleotide sequence ID" value="XM_016411145.1"/>
</dbReference>
<dbReference type="OrthoDB" id="5296287at2759"/>
<name>A0A0D2AEW5_9EURO</name>
<keyword evidence="4 6" id="KW-0472">Membrane</keyword>
<evidence type="ECO:0000313" key="9">
    <source>
        <dbReference type="Proteomes" id="UP000053342"/>
    </source>
</evidence>
<dbReference type="InterPro" id="IPR011701">
    <property type="entry name" value="MFS"/>
</dbReference>
<dbReference type="InterPro" id="IPR020846">
    <property type="entry name" value="MFS_dom"/>
</dbReference>
<feature type="transmembrane region" description="Helical" evidence="6">
    <location>
        <begin position="192"/>
        <end position="214"/>
    </location>
</feature>
<feature type="transmembrane region" description="Helical" evidence="6">
    <location>
        <begin position="408"/>
        <end position="427"/>
    </location>
</feature>
<feature type="transmembrane region" description="Helical" evidence="6">
    <location>
        <begin position="433"/>
        <end position="454"/>
    </location>
</feature>
<dbReference type="SUPFAM" id="SSF103473">
    <property type="entry name" value="MFS general substrate transporter"/>
    <property type="match status" value="1"/>
</dbReference>
<feature type="transmembrane region" description="Helical" evidence="6">
    <location>
        <begin position="98"/>
        <end position="122"/>
    </location>
</feature>
<evidence type="ECO:0000256" key="1">
    <source>
        <dbReference type="ARBA" id="ARBA00004141"/>
    </source>
</evidence>
<dbReference type="GO" id="GO:0016020">
    <property type="term" value="C:membrane"/>
    <property type="evidence" value="ECO:0007669"/>
    <property type="project" value="UniProtKB-SubCell"/>
</dbReference>
<evidence type="ECO:0000256" key="5">
    <source>
        <dbReference type="SAM" id="MobiDB-lite"/>
    </source>
</evidence>
<evidence type="ECO:0000256" key="3">
    <source>
        <dbReference type="ARBA" id="ARBA00022989"/>
    </source>
</evidence>
<evidence type="ECO:0000313" key="8">
    <source>
        <dbReference type="EMBL" id="KIW38736.1"/>
    </source>
</evidence>
<feature type="transmembrane region" description="Helical" evidence="6">
    <location>
        <begin position="501"/>
        <end position="521"/>
    </location>
</feature>
<dbReference type="GO" id="GO:0022857">
    <property type="term" value="F:transmembrane transporter activity"/>
    <property type="evidence" value="ECO:0007669"/>
    <property type="project" value="InterPro"/>
</dbReference>
<dbReference type="GeneID" id="27361759"/>
<feature type="transmembrane region" description="Helical" evidence="6">
    <location>
        <begin position="325"/>
        <end position="349"/>
    </location>
</feature>
<dbReference type="STRING" id="215243.A0A0D2AEW5"/>
<dbReference type="EMBL" id="KN847341">
    <property type="protein sequence ID" value="KIW38736.1"/>
    <property type="molecule type" value="Genomic_DNA"/>
</dbReference>
<sequence length="535" mass="58540">MSLPKSELPTSGDGVPPPPSNNKTTMDDAISSSRSSSEATHDDNRLTIEPGDLEKVMSKHEDADVAVTIQETNDPNVVNWDGPDDPEKPLNWPASKKWINIALISSITFLTPFASSTFAPGVPLVMEEFGEKSLAVASLVVSIYVLGYVFGPLIIAPASEHYGRLPVYHVNTFLFLAFSIGCARSTSISMLIVFRFLAGVAGSSPITIGSGTIADTFKQEQRGKVMSIWSFPILFGPSLGPVVGSYLSAAAGWRWDFYLISICTAILLVLTVVCQRETYPPVLLERKAKRLRKETGNYKLRSALQTPKTPREMFLLSIVRPIKMLCFSPIIFGTSLYIAVTYGYLYLLFTTVTFVFEDQYGISSSNVGLVYLGTGLGQLVGLTGFGYFSDRLLKKWAKGGELKPELRLPLLWPGAALIPSGLFIYGWSAEYKVHWIVPIIGTFIFGAGMIITFMPIGTYLVDSYTIYAASAMAANTVLRSIGGALLPLAGRSLYKALGLGWGNSLLAFIALGMTPMIWVFCKYGEKIRKRFQLNL</sequence>
<feature type="transmembrane region" description="Helical" evidence="6">
    <location>
        <begin position="466"/>
        <end position="489"/>
    </location>
</feature>
<dbReference type="CDD" id="cd17323">
    <property type="entry name" value="MFS_Tpo1_MDR_like"/>
    <property type="match status" value="1"/>
</dbReference>
<organism evidence="8 9">
    <name type="scientific">Exophiala oligosperma</name>
    <dbReference type="NCBI Taxonomy" id="215243"/>
    <lineage>
        <taxon>Eukaryota</taxon>
        <taxon>Fungi</taxon>
        <taxon>Dikarya</taxon>
        <taxon>Ascomycota</taxon>
        <taxon>Pezizomycotina</taxon>
        <taxon>Eurotiomycetes</taxon>
        <taxon>Chaetothyriomycetidae</taxon>
        <taxon>Chaetothyriales</taxon>
        <taxon>Herpotrichiellaceae</taxon>
        <taxon>Exophiala</taxon>
    </lineage>
</organism>
<feature type="transmembrane region" description="Helical" evidence="6">
    <location>
        <begin position="255"/>
        <end position="274"/>
    </location>
</feature>
<proteinExistence type="predicted"/>
<evidence type="ECO:0000256" key="4">
    <source>
        <dbReference type="ARBA" id="ARBA00023136"/>
    </source>
</evidence>
<dbReference type="FunFam" id="1.20.1250.20:FF:000011">
    <property type="entry name" value="MFS multidrug transporter, putative"/>
    <property type="match status" value="1"/>
</dbReference>
<keyword evidence="2 6" id="KW-0812">Transmembrane</keyword>
<accession>A0A0D2AEW5</accession>
<dbReference type="InterPro" id="IPR036259">
    <property type="entry name" value="MFS_trans_sf"/>
</dbReference>
<protein>
    <recommendedName>
        <fullName evidence="7">Major facilitator superfamily (MFS) profile domain-containing protein</fullName>
    </recommendedName>
</protein>
<evidence type="ECO:0000256" key="6">
    <source>
        <dbReference type="SAM" id="Phobius"/>
    </source>
</evidence>
<evidence type="ECO:0000256" key="2">
    <source>
        <dbReference type="ARBA" id="ARBA00022692"/>
    </source>
</evidence>
<dbReference type="Proteomes" id="UP000053342">
    <property type="component" value="Unassembled WGS sequence"/>
</dbReference>
<dbReference type="PANTHER" id="PTHR23502:SF153">
    <property type="entry name" value="MULTIDRUG TRANSPORTER, PUTATIVE (AFU_ORTHOLOGUE AFUA_7G00230)-RELATED"/>
    <property type="match status" value="1"/>
</dbReference>
<dbReference type="Pfam" id="PF07690">
    <property type="entry name" value="MFS_1"/>
    <property type="match status" value="1"/>
</dbReference>
<dbReference type="PANTHER" id="PTHR23502">
    <property type="entry name" value="MAJOR FACILITATOR SUPERFAMILY"/>
    <property type="match status" value="1"/>
</dbReference>
<feature type="region of interest" description="Disordered" evidence="5">
    <location>
        <begin position="1"/>
        <end position="52"/>
    </location>
</feature>
<dbReference type="Gene3D" id="1.20.1250.20">
    <property type="entry name" value="MFS general substrate transporter like domains"/>
    <property type="match status" value="1"/>
</dbReference>
<feature type="domain" description="Major facilitator superfamily (MFS) profile" evidence="7">
    <location>
        <begin position="100"/>
        <end position="530"/>
    </location>
</feature>
<feature type="transmembrane region" description="Helical" evidence="6">
    <location>
        <begin position="369"/>
        <end position="388"/>
    </location>
</feature>
<feature type="transmembrane region" description="Helical" evidence="6">
    <location>
        <begin position="226"/>
        <end position="249"/>
    </location>
</feature>
<gene>
    <name evidence="8" type="ORF">PV06_09685</name>
</gene>
<dbReference type="AlphaFoldDB" id="A0A0D2AEW5"/>
<comment type="subcellular location">
    <subcellularLocation>
        <location evidence="1">Membrane</location>
        <topology evidence="1">Multi-pass membrane protein</topology>
    </subcellularLocation>
</comment>
<dbReference type="VEuPathDB" id="FungiDB:PV06_09685"/>
<dbReference type="PROSITE" id="PS50850">
    <property type="entry name" value="MFS"/>
    <property type="match status" value="1"/>
</dbReference>
<evidence type="ECO:0000259" key="7">
    <source>
        <dbReference type="PROSITE" id="PS50850"/>
    </source>
</evidence>
<reference evidence="8 9" key="1">
    <citation type="submission" date="2015-01" db="EMBL/GenBank/DDBJ databases">
        <title>The Genome Sequence of Exophiala oligosperma CBS72588.</title>
        <authorList>
            <consortium name="The Broad Institute Genomics Platform"/>
            <person name="Cuomo C."/>
            <person name="de Hoog S."/>
            <person name="Gorbushina A."/>
            <person name="Stielow B."/>
            <person name="Teixiera M."/>
            <person name="Abouelleil A."/>
            <person name="Chapman S.B."/>
            <person name="Priest M."/>
            <person name="Young S.K."/>
            <person name="Wortman J."/>
            <person name="Nusbaum C."/>
            <person name="Birren B."/>
        </authorList>
    </citation>
    <scope>NUCLEOTIDE SEQUENCE [LARGE SCALE GENOMIC DNA]</scope>
    <source>
        <strain evidence="8 9">CBS 72588</strain>
    </source>
</reference>
<keyword evidence="9" id="KW-1185">Reference proteome</keyword>
<dbReference type="HOGENOM" id="CLU_008455_1_2_1"/>
<feature type="compositionally biased region" description="Basic and acidic residues" evidence="5">
    <location>
        <begin position="39"/>
        <end position="52"/>
    </location>
</feature>